<dbReference type="Proteomes" id="UP000244649">
    <property type="component" value="Unassembled WGS sequence"/>
</dbReference>
<gene>
    <name evidence="2" type="ORF">DC432_12980</name>
</gene>
<sequence>PGERQGILSAQRLLRGEDALTLAWVGTEPRAVGSDGSVRTLPEAGAKRDASGQPLDAVVAAVGTVVR</sequence>
<evidence type="ECO:0000256" key="1">
    <source>
        <dbReference type="SAM" id="MobiDB-lite"/>
    </source>
</evidence>
<name>A0A2T7W6X4_MICTE</name>
<reference evidence="2 3" key="1">
    <citation type="submission" date="2018-04" db="EMBL/GenBank/DDBJ databases">
        <authorList>
            <person name="Go L.Y."/>
            <person name="Mitchell J.A."/>
        </authorList>
    </citation>
    <scope>NUCLEOTIDE SEQUENCE [LARGE SCALE GENOMIC DNA]</scope>
    <source>
        <strain evidence="2 3">TPD7010</strain>
    </source>
</reference>
<feature type="non-terminal residue" evidence="2">
    <location>
        <position position="1"/>
    </location>
</feature>
<comment type="caution">
    <text evidence="2">The sequence shown here is derived from an EMBL/GenBank/DDBJ whole genome shotgun (WGS) entry which is preliminary data.</text>
</comment>
<evidence type="ECO:0000313" key="2">
    <source>
        <dbReference type="EMBL" id="PVE65359.1"/>
    </source>
</evidence>
<accession>A0A2T7W6X4</accession>
<evidence type="ECO:0000313" key="3">
    <source>
        <dbReference type="Proteomes" id="UP000244649"/>
    </source>
</evidence>
<protein>
    <submittedName>
        <fullName evidence="2">Uncharacterized protein</fullName>
    </submittedName>
</protein>
<feature type="region of interest" description="Disordered" evidence="1">
    <location>
        <begin position="32"/>
        <end position="51"/>
    </location>
</feature>
<dbReference type="RefSeq" id="WP_133177940.1">
    <property type="nucleotide sequence ID" value="NZ_QDFT01000039.1"/>
</dbReference>
<organism evidence="2 3">
    <name type="scientific">Microbacterium testaceum</name>
    <name type="common">Aureobacterium testaceum</name>
    <name type="synonym">Brevibacterium testaceum</name>
    <dbReference type="NCBI Taxonomy" id="2033"/>
    <lineage>
        <taxon>Bacteria</taxon>
        <taxon>Bacillati</taxon>
        <taxon>Actinomycetota</taxon>
        <taxon>Actinomycetes</taxon>
        <taxon>Micrococcales</taxon>
        <taxon>Microbacteriaceae</taxon>
        <taxon>Microbacterium</taxon>
    </lineage>
</organism>
<proteinExistence type="predicted"/>
<dbReference type="EMBL" id="QDFT01000039">
    <property type="protein sequence ID" value="PVE65359.1"/>
    <property type="molecule type" value="Genomic_DNA"/>
</dbReference>
<dbReference type="AlphaFoldDB" id="A0A2T7W6X4"/>